<gene>
    <name evidence="2" type="ORF">PAHA3_2207</name>
</gene>
<protein>
    <submittedName>
        <fullName evidence="2">Glycoside hydrolase</fullName>
    </submittedName>
</protein>
<sequence>MTKIEAKIASNARKIADTVIGQCNDKGEHEYVLKRWAYVPGMLLMAMMRTGKWFNEPAYTAFVRRHMDTFIQKGGSIQTYSLEEYNLDQINQGKNLFWLLQETGDDRYAEAAHLLAAQLISQPRTSEGGFWHKKVYPFQMWLDGLYMSSPFLAEYAKVFARPELLDEVAHQLLLIERKTRDPRTGLLYHGWDESREQEWADSRTGLSSQFWSRAVGWYMMSLVDCLEHFPITHPKRGTIIGIFHRLCLALLQVQDKETGLWYQVLDQAGRKGNYLEASGSCMFVYALAKGLGRGYLEAGFENAMLRGYKGIEEHLTEEDVHGIHLKQICHGAGLSQDRNGSYDYYISEEIVEDAPMGMAPYLLASLEVERYVNRSKT</sequence>
<proteinExistence type="predicted"/>
<reference evidence="2 3" key="1">
    <citation type="journal article" date="2016" name="Genome Announc.">
        <title>Draft Genome Sequence of Paenibacillus amylolyticus Heshi-A3, Isolated from Fermented Rice Bran in a Japanese Fermented Seafood Dish.</title>
        <authorList>
            <person name="Akuzawa S."/>
            <person name="Nagaoka J."/>
            <person name="Kanekatsu M."/>
            <person name="Kubota E."/>
            <person name="Ohtake R."/>
            <person name="Suzuki T."/>
            <person name="Kanesaki Y."/>
        </authorList>
    </citation>
    <scope>NUCLEOTIDE SEQUENCE [LARGE SCALE GENOMIC DNA]</scope>
    <source>
        <strain evidence="2 3">Heshi-A3</strain>
    </source>
</reference>
<dbReference type="GO" id="GO:0016787">
    <property type="term" value="F:hydrolase activity"/>
    <property type="evidence" value="ECO:0007669"/>
    <property type="project" value="UniProtKB-KW"/>
</dbReference>
<dbReference type="Gene3D" id="1.50.10.10">
    <property type="match status" value="1"/>
</dbReference>
<dbReference type="Pfam" id="PF07470">
    <property type="entry name" value="Glyco_hydro_88"/>
    <property type="match status" value="1"/>
</dbReference>
<evidence type="ECO:0000256" key="1">
    <source>
        <dbReference type="ARBA" id="ARBA00022801"/>
    </source>
</evidence>
<evidence type="ECO:0000313" key="3">
    <source>
        <dbReference type="Proteomes" id="UP000069697"/>
    </source>
</evidence>
<comment type="caution">
    <text evidence="2">The sequence shown here is derived from an EMBL/GenBank/DDBJ whole genome shotgun (WGS) entry which is preliminary data.</text>
</comment>
<organism evidence="2 3">
    <name type="scientific">Paenibacillus amylolyticus</name>
    <dbReference type="NCBI Taxonomy" id="1451"/>
    <lineage>
        <taxon>Bacteria</taxon>
        <taxon>Bacillati</taxon>
        <taxon>Bacillota</taxon>
        <taxon>Bacilli</taxon>
        <taxon>Bacillales</taxon>
        <taxon>Paenibacillaceae</taxon>
        <taxon>Paenibacillus</taxon>
    </lineage>
</organism>
<dbReference type="SUPFAM" id="SSF48208">
    <property type="entry name" value="Six-hairpin glycosidases"/>
    <property type="match status" value="1"/>
</dbReference>
<dbReference type="EMBL" id="BCNV01000001">
    <property type="protein sequence ID" value="GAS82133.1"/>
    <property type="molecule type" value="Genomic_DNA"/>
</dbReference>
<dbReference type="Proteomes" id="UP000069697">
    <property type="component" value="Unassembled WGS sequence"/>
</dbReference>
<dbReference type="InterPro" id="IPR052043">
    <property type="entry name" value="PolySaccharide_Degr_Enz"/>
</dbReference>
<dbReference type="InterPro" id="IPR008928">
    <property type="entry name" value="6-hairpin_glycosidase_sf"/>
</dbReference>
<reference evidence="3" key="2">
    <citation type="submission" date="2016-01" db="EMBL/GenBank/DDBJ databases">
        <title>Draft Genome Sequence of Paenibacillus amylolyticus Heshi-A3 that Was Isolated from Fermented Rice Bran with Aging Salted Mackerel, Which Was Named Heshiko as Traditional Fermented Seafood in Japan.</title>
        <authorList>
            <person name="Akuzawa S."/>
            <person name="Nakagawa J."/>
            <person name="Kanekatsu T."/>
            <person name="Kubota E."/>
            <person name="Ohtake R."/>
            <person name="Suzuki T."/>
            <person name="Kanesaki Y."/>
        </authorList>
    </citation>
    <scope>NUCLEOTIDE SEQUENCE [LARGE SCALE GENOMIC DNA]</scope>
    <source>
        <strain evidence="3">Heshi-A3</strain>
    </source>
</reference>
<dbReference type="RefSeq" id="WP_062834728.1">
    <property type="nucleotide sequence ID" value="NZ_BCNV01000001.1"/>
</dbReference>
<dbReference type="PANTHER" id="PTHR33886:SF8">
    <property type="entry name" value="UNSATURATED RHAMNOGALACTURONAN HYDROLASE (EUROFUNG)"/>
    <property type="match status" value="1"/>
</dbReference>
<dbReference type="AlphaFoldDB" id="A0A100VLM0"/>
<evidence type="ECO:0000313" key="2">
    <source>
        <dbReference type="EMBL" id="GAS82133.1"/>
    </source>
</evidence>
<keyword evidence="1 2" id="KW-0378">Hydrolase</keyword>
<dbReference type="InterPro" id="IPR010905">
    <property type="entry name" value="Glyco_hydro_88"/>
</dbReference>
<name>A0A100VLM0_PAEAM</name>
<dbReference type="InterPro" id="IPR012341">
    <property type="entry name" value="6hp_glycosidase-like_sf"/>
</dbReference>
<dbReference type="PANTHER" id="PTHR33886">
    <property type="entry name" value="UNSATURATED RHAMNOGALACTURONAN HYDROLASE (EUROFUNG)"/>
    <property type="match status" value="1"/>
</dbReference>
<dbReference type="GO" id="GO:0005975">
    <property type="term" value="P:carbohydrate metabolic process"/>
    <property type="evidence" value="ECO:0007669"/>
    <property type="project" value="InterPro"/>
</dbReference>
<accession>A0A100VLM0</accession>